<organism evidence="2 3">
    <name type="scientific">Sphingomonas natans</name>
    <dbReference type="NCBI Taxonomy" id="3063330"/>
    <lineage>
        <taxon>Bacteria</taxon>
        <taxon>Pseudomonadati</taxon>
        <taxon>Pseudomonadota</taxon>
        <taxon>Alphaproteobacteria</taxon>
        <taxon>Sphingomonadales</taxon>
        <taxon>Sphingomonadaceae</taxon>
        <taxon>Sphingomonas</taxon>
    </lineage>
</organism>
<dbReference type="Proteomes" id="UP001169764">
    <property type="component" value="Unassembled WGS sequence"/>
</dbReference>
<sequence>MPMLRPLAAALAALTLAPAVLADGQHRREQDEVYAARVSGQVMSLRQIEQKVVPRMSGFDYLGPEFDPGTAIYRLKFMRAGSVVWIDVDGRNGAIIGRTGN</sequence>
<accession>A0ABT8Y4U1</accession>
<proteinExistence type="predicted"/>
<name>A0ABT8Y4U1_9SPHN</name>
<evidence type="ECO:0000313" key="2">
    <source>
        <dbReference type="EMBL" id="MDO6413331.1"/>
    </source>
</evidence>
<feature type="signal peptide" evidence="1">
    <location>
        <begin position="1"/>
        <end position="22"/>
    </location>
</feature>
<dbReference type="EMBL" id="JAUOTP010000001">
    <property type="protein sequence ID" value="MDO6413331.1"/>
    <property type="molecule type" value="Genomic_DNA"/>
</dbReference>
<keyword evidence="1" id="KW-0732">Signal</keyword>
<gene>
    <name evidence="2" type="ORF">Q4F19_02955</name>
</gene>
<comment type="caution">
    <text evidence="2">The sequence shown here is derived from an EMBL/GenBank/DDBJ whole genome shotgun (WGS) entry which is preliminary data.</text>
</comment>
<evidence type="ECO:0008006" key="4">
    <source>
        <dbReference type="Google" id="ProtNLM"/>
    </source>
</evidence>
<evidence type="ECO:0000256" key="1">
    <source>
        <dbReference type="SAM" id="SignalP"/>
    </source>
</evidence>
<dbReference type="RefSeq" id="WP_303539645.1">
    <property type="nucleotide sequence ID" value="NZ_JAUOTP010000001.1"/>
</dbReference>
<reference evidence="2" key="1">
    <citation type="submission" date="2023-07" db="EMBL/GenBank/DDBJ databases">
        <authorList>
            <person name="Kim M."/>
        </authorList>
    </citation>
    <scope>NUCLEOTIDE SEQUENCE</scope>
    <source>
        <strain evidence="2">BIUV-7</strain>
    </source>
</reference>
<evidence type="ECO:0000313" key="3">
    <source>
        <dbReference type="Proteomes" id="UP001169764"/>
    </source>
</evidence>
<protein>
    <recommendedName>
        <fullName evidence="4">PepSY domain-containing protein</fullName>
    </recommendedName>
</protein>
<feature type="chain" id="PRO_5045449003" description="PepSY domain-containing protein" evidence="1">
    <location>
        <begin position="23"/>
        <end position="101"/>
    </location>
</feature>
<keyword evidence="3" id="KW-1185">Reference proteome</keyword>